<evidence type="ECO:0000256" key="1">
    <source>
        <dbReference type="SAM" id="Phobius"/>
    </source>
</evidence>
<keyword evidence="1" id="KW-0472">Membrane</keyword>
<name>Q840W0_STRMG</name>
<feature type="transmembrane region" description="Helical" evidence="1">
    <location>
        <begin position="451"/>
        <end position="469"/>
    </location>
</feature>
<evidence type="ECO:0008006" key="5">
    <source>
        <dbReference type="Google" id="ProtNLM"/>
    </source>
</evidence>
<feature type="domain" description="DUF7654" evidence="2">
    <location>
        <begin position="529"/>
        <end position="665"/>
    </location>
</feature>
<proteinExistence type="predicted"/>
<dbReference type="AlphaFoldDB" id="Q840W0"/>
<reference evidence="4" key="1">
    <citation type="journal article" date="2003" name="J. Clin. Microbiol.">
        <title>Analysis of loci required for determination of serotype antigenicity in Streptococcus mutans and its clinical utilization.</title>
        <authorList>
            <person name="Shibata Y."/>
            <person name="Ozaki K."/>
            <person name="Seki M."/>
            <person name="Kawato T."/>
            <person name="Tanaka H."/>
            <person name="Nakano Y."/>
            <person name="Yamashita Y."/>
        </authorList>
    </citation>
    <scope>NUCLEOTIDE SEQUENCE</scope>
    <source>
        <strain evidence="4">LM7</strain>
    </source>
</reference>
<keyword evidence="1" id="KW-0812">Transmembrane</keyword>
<dbReference type="RefSeq" id="WP_002301943.1">
    <property type="nucleotide sequence ID" value="NZ_CABJGC010000001.1"/>
</dbReference>
<feature type="transmembrane region" description="Helical" evidence="1">
    <location>
        <begin position="12"/>
        <end position="30"/>
    </location>
</feature>
<evidence type="ECO:0000259" key="2">
    <source>
        <dbReference type="Pfam" id="PF24672"/>
    </source>
</evidence>
<sequence>MKKIIQEIINYRYLIAIIAFIIGVSLNLHGSSISNWNNYGVREMHDGTLSSTKNHFGSDETVDIMANLKNWISLKPRKDGTIAGVPRMVRTDEWLVQTPYFISQAETGNKVKNPNYGLSGQNMIVSYNAPVKDISSIGKPFDWGFLLLGISRGLSWYWCFKVIALLLLAFEFSMILTNKNQWLSLVGSFWITFTPAIQWWFMQHLGDVVFYSLLSIVSIYHYFQAKSKKQKFLFATLLTSSLIGFPLVLYPAFQVPFAYVIAVFFIIQLISTWKEKKLKKFDWLMMLAVVVFTSLIVGITIFKSWDALKATLNTVYPGSRVSTGGEYSLFSISDFFLSFVLPFKIPKFSNQVELATGFHFIFVILFSLPFVIKREKIKENLFGIFLTFYSLLLMFFAIIGVPKLLAKLTLFSFVISSRAWQAASIIGVFASIWFTAYLWRERIKDKRKKLYLSLIAFSLIGLLTIFALQQSNFVGYMGTKYILMYVLFYTLLIITVVWHRQKMFMGIMMSMVIIGGMTVNPLVQGTNVIEDKKISLKIKSLVKKDKDARWVSEGFLYNFPQMFGAKSINGVRFYPDEALMKALDPTNKMENYWNRYSHTQIDLTEDVTSMTNESPDNLIVHLNVSALKNLKVKYIITNRSLEQLFGSHFQKIYGADKDGNMIYYYHY</sequence>
<feature type="transmembrane region" description="Helical" evidence="1">
    <location>
        <begin position="232"/>
        <end position="249"/>
    </location>
</feature>
<protein>
    <recommendedName>
        <fullName evidence="5">YfhO family protein</fullName>
    </recommendedName>
</protein>
<keyword evidence="1" id="KW-1133">Transmembrane helix</keyword>
<dbReference type="Pfam" id="PF24672">
    <property type="entry name" value="DUF7654"/>
    <property type="match status" value="1"/>
</dbReference>
<feature type="transmembrane region" description="Helical" evidence="1">
    <location>
        <begin position="381"/>
        <end position="399"/>
    </location>
</feature>
<feature type="transmembrane region" description="Helical" evidence="1">
    <location>
        <begin position="255"/>
        <end position="271"/>
    </location>
</feature>
<feature type="transmembrane region" description="Helical" evidence="1">
    <location>
        <begin position="283"/>
        <end position="302"/>
    </location>
</feature>
<organism evidence="4">
    <name type="scientific">Streptococcus mutans</name>
    <dbReference type="NCBI Taxonomy" id="1309"/>
    <lineage>
        <taxon>Bacteria</taxon>
        <taxon>Bacillati</taxon>
        <taxon>Bacillota</taxon>
        <taxon>Bacilli</taxon>
        <taxon>Lactobacillales</taxon>
        <taxon>Streptococcaceae</taxon>
        <taxon>Streptococcus</taxon>
    </lineage>
</organism>
<dbReference type="InterPro" id="IPR056071">
    <property type="entry name" value="DUF7654"/>
</dbReference>
<feature type="transmembrane region" description="Helical" evidence="1">
    <location>
        <begin position="354"/>
        <end position="372"/>
    </location>
</feature>
<accession>Q840W0</accession>
<feature type="transmembrane region" description="Helical" evidence="1">
    <location>
        <begin position="481"/>
        <end position="498"/>
    </location>
</feature>
<feature type="transmembrane region" description="Helical" evidence="1">
    <location>
        <begin position="155"/>
        <end position="175"/>
    </location>
</feature>
<feature type="domain" description="DUF7657" evidence="3">
    <location>
        <begin position="75"/>
        <end position="436"/>
    </location>
</feature>
<evidence type="ECO:0000313" key="4">
    <source>
        <dbReference type="EMBL" id="BAC75701.1"/>
    </source>
</evidence>
<feature type="transmembrane region" description="Helical" evidence="1">
    <location>
        <begin position="208"/>
        <end position="225"/>
    </location>
</feature>
<dbReference type="EMBL" id="AB108686">
    <property type="protein sequence ID" value="BAC75701.1"/>
    <property type="molecule type" value="Genomic_DNA"/>
</dbReference>
<dbReference type="InterPro" id="IPR056074">
    <property type="entry name" value="DUF7657"/>
</dbReference>
<dbReference type="Pfam" id="PF24677">
    <property type="entry name" value="DUF7657"/>
    <property type="match status" value="1"/>
</dbReference>
<evidence type="ECO:0000259" key="3">
    <source>
        <dbReference type="Pfam" id="PF24677"/>
    </source>
</evidence>
<feature type="transmembrane region" description="Helical" evidence="1">
    <location>
        <begin position="182"/>
        <end position="202"/>
    </location>
</feature>
<feature type="transmembrane region" description="Helical" evidence="1">
    <location>
        <begin position="419"/>
        <end position="439"/>
    </location>
</feature>